<gene>
    <name evidence="2" type="ORF">DWX94_06245</name>
</gene>
<dbReference type="OrthoDB" id="2068442at2"/>
<dbReference type="AlphaFoldDB" id="A0A412ISK5"/>
<evidence type="ECO:0000313" key="3">
    <source>
        <dbReference type="Proteomes" id="UP000283295"/>
    </source>
</evidence>
<dbReference type="InterPro" id="IPR013783">
    <property type="entry name" value="Ig-like_fold"/>
</dbReference>
<dbReference type="EMBL" id="QRVK01000011">
    <property type="protein sequence ID" value="RGS43075.1"/>
    <property type="molecule type" value="Genomic_DNA"/>
</dbReference>
<dbReference type="InterPro" id="IPR003961">
    <property type="entry name" value="FN3_dom"/>
</dbReference>
<sequence>MKGYMKRYVSLVLAVTMILGIMSCPGAVKLHVDAANGTSQTNTATDTDAVSISGLNAVPKSASSIQLKWKTIAGVDTYRIYVYDVAKKAYKEKGRTQTGAYQVRGLAKSGNEYKIAVRGYSADQGRIVAVTPLATITSKTLPGSPKLSELGARSTSNTYIKWNKVTGADGYQVYRYNRASGKWSMLTETAGLVYKDTNKTSAKGYTYKVRAYMKYKGQRYYGVYSAGLRTATVPKSVPESMCYENYVLKKNRRGMYEMAGTDAPYMYIHGYKLELTKAKGSTGYVIYYQDVREISQENVKKSKVLGYTRSSVLNLGRTTRKGYKRVFWVSSYYVYGGKRYVNPSRMPVTNEGVRYTYKNRLGKVTGIEEYEYGAVDRQISQVRYYTSRGRLNKYEMYLYNKNGFSYGIRTYNASGKLIKTERFK</sequence>
<evidence type="ECO:0000313" key="2">
    <source>
        <dbReference type="EMBL" id="RGS43075.1"/>
    </source>
</evidence>
<dbReference type="Gene3D" id="2.60.40.10">
    <property type="entry name" value="Immunoglobulins"/>
    <property type="match status" value="2"/>
</dbReference>
<feature type="domain" description="Fibronectin type-III" evidence="1">
    <location>
        <begin position="49"/>
        <end position="127"/>
    </location>
</feature>
<accession>A0A412ISK5</accession>
<dbReference type="SUPFAM" id="SSF49265">
    <property type="entry name" value="Fibronectin type III"/>
    <property type="match status" value="1"/>
</dbReference>
<dbReference type="PROSITE" id="PS51257">
    <property type="entry name" value="PROKAR_LIPOPROTEIN"/>
    <property type="match status" value="1"/>
</dbReference>
<organism evidence="2 3">
    <name type="scientific">Coprococcus eutactus</name>
    <dbReference type="NCBI Taxonomy" id="33043"/>
    <lineage>
        <taxon>Bacteria</taxon>
        <taxon>Bacillati</taxon>
        <taxon>Bacillota</taxon>
        <taxon>Clostridia</taxon>
        <taxon>Lachnospirales</taxon>
        <taxon>Lachnospiraceae</taxon>
        <taxon>Coprococcus</taxon>
    </lineage>
</organism>
<proteinExistence type="predicted"/>
<name>A0A412ISK5_9FIRM</name>
<evidence type="ECO:0000259" key="1">
    <source>
        <dbReference type="SMART" id="SM00060"/>
    </source>
</evidence>
<dbReference type="RefSeq" id="WP_119202485.1">
    <property type="nucleotide sequence ID" value="NZ_CABIWG010000002.1"/>
</dbReference>
<protein>
    <recommendedName>
        <fullName evidence="1">Fibronectin type-III domain-containing protein</fullName>
    </recommendedName>
</protein>
<dbReference type="Proteomes" id="UP000283295">
    <property type="component" value="Unassembled WGS sequence"/>
</dbReference>
<dbReference type="InterPro" id="IPR036116">
    <property type="entry name" value="FN3_sf"/>
</dbReference>
<reference evidence="2 3" key="1">
    <citation type="submission" date="2018-08" db="EMBL/GenBank/DDBJ databases">
        <title>A genome reference for cultivated species of the human gut microbiota.</title>
        <authorList>
            <person name="Zou Y."/>
            <person name="Xue W."/>
            <person name="Luo G."/>
        </authorList>
    </citation>
    <scope>NUCLEOTIDE SEQUENCE [LARGE SCALE GENOMIC DNA]</scope>
    <source>
        <strain evidence="2 3">AF22-21</strain>
    </source>
</reference>
<comment type="caution">
    <text evidence="2">The sequence shown here is derived from an EMBL/GenBank/DDBJ whole genome shotgun (WGS) entry which is preliminary data.</text>
</comment>
<feature type="domain" description="Fibronectin type-III" evidence="1">
    <location>
        <begin position="142"/>
        <end position="217"/>
    </location>
</feature>
<dbReference type="SMART" id="SM00060">
    <property type="entry name" value="FN3"/>
    <property type="match status" value="2"/>
</dbReference>